<comment type="catalytic activity">
    <reaction evidence="2">
        <text>3,3',5'-triiodo-L-thyronine sulfate + iodide + A + H(+) = L-thyroxine sulfate + AH2</text>
        <dbReference type="Rhea" id="RHEA:83835"/>
        <dbReference type="ChEBI" id="CHEBI:13193"/>
        <dbReference type="ChEBI" id="CHEBI:15378"/>
        <dbReference type="ChEBI" id="CHEBI:16382"/>
        <dbReference type="ChEBI" id="CHEBI:17499"/>
        <dbReference type="ChEBI" id="CHEBI:176512"/>
        <dbReference type="ChEBI" id="CHEBI:176513"/>
    </reaction>
    <physiologicalReaction direction="right-to-left" evidence="2">
        <dbReference type="Rhea" id="RHEA:83837"/>
    </physiologicalReaction>
</comment>
<dbReference type="Proteomes" id="UP000694580">
    <property type="component" value="Chromosome 13"/>
</dbReference>
<organism evidence="9 10">
    <name type="scientific">Denticeps clupeoides</name>
    <name type="common">denticle herring</name>
    <dbReference type="NCBI Taxonomy" id="299321"/>
    <lineage>
        <taxon>Eukaryota</taxon>
        <taxon>Metazoa</taxon>
        <taxon>Chordata</taxon>
        <taxon>Craniata</taxon>
        <taxon>Vertebrata</taxon>
        <taxon>Euteleostomi</taxon>
        <taxon>Actinopterygii</taxon>
        <taxon>Neopterygii</taxon>
        <taxon>Teleostei</taxon>
        <taxon>Clupei</taxon>
        <taxon>Clupeiformes</taxon>
        <taxon>Denticipitoidei</taxon>
        <taxon>Denticipitidae</taxon>
        <taxon>Denticeps</taxon>
    </lineage>
</organism>
<sequence>MARLVVLLSSLFFLCFVSLQTLFLVALSFFSPSLTRRIIVKQGEKTTMSRNPKFRYEDWGPTFMTWTFVRTVAVNLWTSLGQDAFVGEKAPDSALITLDGHKKSVYSFLKGNKKCRIERDFGDVADFLVVYIAEAHATDEWAFGNNVDIKQHKTLEERLRAAQMLVREDPRCPVVVDDMSDVTAIKYAALPERLYVLQGGTVIYKGDRGPWGYSPAEVRLVLQKMK</sequence>
<comment type="catalytic activity">
    <reaction evidence="7">
        <text>3-iodothyronamine + iodide + A + H(+) = 3,3'-diiodothyronamine + AH2</text>
        <dbReference type="Rhea" id="RHEA:83827"/>
        <dbReference type="ChEBI" id="CHEBI:13193"/>
        <dbReference type="ChEBI" id="CHEBI:15378"/>
        <dbReference type="ChEBI" id="CHEBI:16382"/>
        <dbReference type="ChEBI" id="CHEBI:17499"/>
        <dbReference type="ChEBI" id="CHEBI:231647"/>
        <dbReference type="ChEBI" id="CHEBI:233341"/>
    </reaction>
    <physiologicalReaction direction="right-to-left" evidence="7">
        <dbReference type="Rhea" id="RHEA:83829"/>
    </physiologicalReaction>
</comment>
<keyword evidence="10" id="KW-1185">Reference proteome</keyword>
<dbReference type="GO" id="GO:0042446">
    <property type="term" value="P:hormone biosynthetic process"/>
    <property type="evidence" value="ECO:0007669"/>
    <property type="project" value="UniProtKB-KW"/>
</dbReference>
<dbReference type="AlphaFoldDB" id="A0AAY4BDJ7"/>
<dbReference type="Pfam" id="PF00837">
    <property type="entry name" value="T4_deiodinase"/>
    <property type="match status" value="1"/>
</dbReference>
<dbReference type="GO" id="GO:0042404">
    <property type="term" value="P:thyroid hormone catabolic process"/>
    <property type="evidence" value="ECO:0007669"/>
    <property type="project" value="UniProtKB-ARBA"/>
</dbReference>
<comment type="catalytic activity">
    <reaction evidence="6">
        <text>3,3'-diiodothyronamine + iodide + A + H(+) = 3,3',5'-triiodothyronamine + AH2</text>
        <dbReference type="Rhea" id="RHEA:83795"/>
        <dbReference type="ChEBI" id="CHEBI:13193"/>
        <dbReference type="ChEBI" id="CHEBI:15378"/>
        <dbReference type="ChEBI" id="CHEBI:16382"/>
        <dbReference type="ChEBI" id="CHEBI:17499"/>
        <dbReference type="ChEBI" id="CHEBI:233341"/>
        <dbReference type="ChEBI" id="CHEBI:233343"/>
    </reaction>
    <physiologicalReaction direction="right-to-left" evidence="6">
        <dbReference type="Rhea" id="RHEA:83797"/>
    </physiologicalReaction>
</comment>
<evidence type="ECO:0000256" key="6">
    <source>
        <dbReference type="ARBA" id="ARBA00093236"/>
    </source>
</evidence>
<comment type="similarity">
    <text evidence="8">Belongs to the iodothyronine deiodinase family.</text>
</comment>
<dbReference type="PANTHER" id="PTHR11781">
    <property type="entry name" value="IODOTHYRONINE DEIODINASE"/>
    <property type="match status" value="1"/>
</dbReference>
<comment type="function">
    <text evidence="8">Responsible for the deiodination of T4 (3,5,3',5'-tetraiodothyronine).</text>
</comment>
<gene>
    <name evidence="9" type="primary">DIO1</name>
</gene>
<name>A0AAY4BDJ7_9TELE</name>
<reference evidence="9 10" key="1">
    <citation type="submission" date="2020-06" db="EMBL/GenBank/DDBJ databases">
        <authorList>
            <consortium name="Wellcome Sanger Institute Data Sharing"/>
        </authorList>
    </citation>
    <scope>NUCLEOTIDE SEQUENCE [LARGE SCALE GENOMIC DNA]</scope>
</reference>
<keyword evidence="8" id="KW-0560">Oxidoreductase</keyword>
<dbReference type="Ensembl" id="ENSDCDT00010020115.1">
    <property type="protein sequence ID" value="ENSDCDP00010019019.1"/>
    <property type="gene ID" value="ENSDCDG00010008621.1"/>
</dbReference>
<evidence type="ECO:0000256" key="7">
    <source>
        <dbReference type="ARBA" id="ARBA00093242"/>
    </source>
</evidence>
<protein>
    <recommendedName>
        <fullName evidence="8">Iodothyronine deiodinase</fullName>
    </recommendedName>
</protein>
<comment type="catalytic activity">
    <reaction evidence="3">
        <text>3,3'-diiodo-L-thyronine sulfate + iodide + A + H(+) = 3,3',5-triiodo-L-thyronine sulfate + AH2</text>
        <dbReference type="Rhea" id="RHEA:83751"/>
        <dbReference type="ChEBI" id="CHEBI:13193"/>
        <dbReference type="ChEBI" id="CHEBI:15378"/>
        <dbReference type="ChEBI" id="CHEBI:16382"/>
        <dbReference type="ChEBI" id="CHEBI:17499"/>
        <dbReference type="ChEBI" id="CHEBI:176511"/>
        <dbReference type="ChEBI" id="CHEBI:176515"/>
    </reaction>
    <physiologicalReaction direction="right-to-left" evidence="3">
        <dbReference type="Rhea" id="RHEA:83753"/>
    </physiologicalReaction>
</comment>
<evidence type="ECO:0000256" key="2">
    <source>
        <dbReference type="ARBA" id="ARBA00093202"/>
    </source>
</evidence>
<evidence type="ECO:0000256" key="8">
    <source>
        <dbReference type="RuleBase" id="RU000676"/>
    </source>
</evidence>
<evidence type="ECO:0000313" key="9">
    <source>
        <dbReference type="Ensembl" id="ENSDCDP00010019019.1"/>
    </source>
</evidence>
<comment type="catalytic activity">
    <reaction evidence="4">
        <text>3'-iodothyronamine + iodide + A + H(+) = 3',5'-diiodothyronamine + AH2</text>
        <dbReference type="Rhea" id="RHEA:83803"/>
        <dbReference type="ChEBI" id="CHEBI:13193"/>
        <dbReference type="ChEBI" id="CHEBI:15378"/>
        <dbReference type="ChEBI" id="CHEBI:16382"/>
        <dbReference type="ChEBI" id="CHEBI:17499"/>
        <dbReference type="ChEBI" id="CHEBI:233339"/>
        <dbReference type="ChEBI" id="CHEBI:233342"/>
    </reaction>
    <physiologicalReaction direction="right-to-left" evidence="4">
        <dbReference type="Rhea" id="RHEA:83805"/>
    </physiologicalReaction>
</comment>
<accession>A0AAY4BDJ7</accession>
<evidence type="ECO:0000256" key="5">
    <source>
        <dbReference type="ARBA" id="ARBA00093219"/>
    </source>
</evidence>
<evidence type="ECO:0000313" key="10">
    <source>
        <dbReference type="Proteomes" id="UP000694580"/>
    </source>
</evidence>
<dbReference type="GeneTree" id="ENSGT00940000154482"/>
<evidence type="ECO:0000256" key="4">
    <source>
        <dbReference type="ARBA" id="ARBA00093210"/>
    </source>
</evidence>
<comment type="catalytic activity">
    <reaction evidence="5">
        <text>3,3'-diiodo-L-thyronine sulfate + iodide + A + H(+) = 3,3',5'-triiodo-L-thyronine sulfate + AH2</text>
        <dbReference type="Rhea" id="RHEA:83831"/>
        <dbReference type="ChEBI" id="CHEBI:13193"/>
        <dbReference type="ChEBI" id="CHEBI:15378"/>
        <dbReference type="ChEBI" id="CHEBI:16382"/>
        <dbReference type="ChEBI" id="CHEBI:17499"/>
        <dbReference type="ChEBI" id="CHEBI:176513"/>
        <dbReference type="ChEBI" id="CHEBI:176515"/>
    </reaction>
    <physiologicalReaction direction="right-to-left" evidence="5">
        <dbReference type="Rhea" id="RHEA:83833"/>
    </physiologicalReaction>
</comment>
<evidence type="ECO:0000256" key="3">
    <source>
        <dbReference type="ARBA" id="ARBA00093206"/>
    </source>
</evidence>
<dbReference type="PANTHER" id="PTHR11781:SF22">
    <property type="entry name" value="TYPE I IODOTHYRONINE DEIODINASE"/>
    <property type="match status" value="1"/>
</dbReference>
<proteinExistence type="inferred from homology"/>
<keyword evidence="8" id="KW-0893">Thyroid hormones biosynthesis</keyword>
<reference evidence="9" key="3">
    <citation type="submission" date="2025-09" db="UniProtKB">
        <authorList>
            <consortium name="Ensembl"/>
        </authorList>
    </citation>
    <scope>IDENTIFICATION</scope>
</reference>
<reference evidence="9" key="2">
    <citation type="submission" date="2025-08" db="UniProtKB">
        <authorList>
            <consortium name="Ensembl"/>
        </authorList>
    </citation>
    <scope>IDENTIFICATION</scope>
</reference>
<evidence type="ECO:0000256" key="1">
    <source>
        <dbReference type="ARBA" id="ARBA00093186"/>
    </source>
</evidence>
<comment type="catalytic activity">
    <reaction evidence="1">
        <text>3-iodo-L-thyronine + iodide + A + H(+) = 3,3'-diiodo-L-thyronine + AH2</text>
        <dbReference type="Rhea" id="RHEA:83783"/>
        <dbReference type="ChEBI" id="CHEBI:13193"/>
        <dbReference type="ChEBI" id="CHEBI:15378"/>
        <dbReference type="ChEBI" id="CHEBI:16382"/>
        <dbReference type="ChEBI" id="CHEBI:17499"/>
        <dbReference type="ChEBI" id="CHEBI:176514"/>
        <dbReference type="ChEBI" id="CHEBI:232627"/>
    </reaction>
    <physiologicalReaction direction="right-to-left" evidence="1">
        <dbReference type="Rhea" id="RHEA:83785"/>
    </physiologicalReaction>
</comment>
<dbReference type="InterPro" id="IPR000643">
    <property type="entry name" value="Iodothyronine_deiodinase"/>
</dbReference>
<dbReference type="PIRSF" id="PIRSF001330">
    <property type="entry name" value="IOD"/>
    <property type="match status" value="1"/>
</dbReference>
<dbReference type="GO" id="GO:0004800">
    <property type="term" value="F:thyroxine 5'-deiodinase activity"/>
    <property type="evidence" value="ECO:0007669"/>
    <property type="project" value="InterPro"/>
</dbReference>
<keyword evidence="8" id="KW-0712">Selenocysteine</keyword>
<dbReference type="Gene3D" id="3.40.30.10">
    <property type="entry name" value="Glutaredoxin"/>
    <property type="match status" value="1"/>
</dbReference>